<organism evidence="1">
    <name type="scientific">Magallana gigas</name>
    <name type="common">Pacific oyster</name>
    <name type="synonym">Crassostrea gigas</name>
    <dbReference type="NCBI Taxonomy" id="29159"/>
    <lineage>
        <taxon>Eukaryota</taxon>
        <taxon>Metazoa</taxon>
        <taxon>Spiralia</taxon>
        <taxon>Lophotrochozoa</taxon>
        <taxon>Mollusca</taxon>
        <taxon>Bivalvia</taxon>
        <taxon>Autobranchia</taxon>
        <taxon>Pteriomorphia</taxon>
        <taxon>Ostreida</taxon>
        <taxon>Ostreoidea</taxon>
        <taxon>Ostreidae</taxon>
        <taxon>Magallana</taxon>
    </lineage>
</organism>
<dbReference type="EMBL" id="JH818507">
    <property type="protein sequence ID" value="EKC29956.1"/>
    <property type="molecule type" value="Genomic_DNA"/>
</dbReference>
<accession>K1R7J0</accession>
<dbReference type="Gene3D" id="2.60.40.1900">
    <property type="entry name" value="Beta-microseminoprotein (PSP94) domain"/>
    <property type="match status" value="1"/>
</dbReference>
<name>K1R7J0_MAGGI</name>
<dbReference type="HOGENOM" id="CLU_1549118_0_0_1"/>
<protein>
    <submittedName>
        <fullName evidence="1">Uncharacterized protein</fullName>
    </submittedName>
</protein>
<dbReference type="InParanoid" id="K1R7J0"/>
<dbReference type="AlphaFoldDB" id="K1R7J0"/>
<sequence length="173" mass="19554">MERLTLFVSIFCVLFVYAEAFCWPEGRGNGYYCKYKNKHLRKGESYFNATGPFCLNCTCSEDAYTLNCCSIGINIFILPNDCERKQVGCNQEAVSKADPSKPCNGPGKVDPDLVEMVVEDLQVLAPKKKRGPSRKLDDFDEDLMKRTIHDVQLKGQSVSLRRLSDVLVERGVR</sequence>
<evidence type="ECO:0000313" key="1">
    <source>
        <dbReference type="EMBL" id="EKC29956.1"/>
    </source>
</evidence>
<proteinExistence type="predicted"/>
<reference evidence="1" key="1">
    <citation type="journal article" date="2012" name="Nature">
        <title>The oyster genome reveals stress adaptation and complexity of shell formation.</title>
        <authorList>
            <person name="Zhang G."/>
            <person name="Fang X."/>
            <person name="Guo X."/>
            <person name="Li L."/>
            <person name="Luo R."/>
            <person name="Xu F."/>
            <person name="Yang P."/>
            <person name="Zhang L."/>
            <person name="Wang X."/>
            <person name="Qi H."/>
            <person name="Xiong Z."/>
            <person name="Que H."/>
            <person name="Xie Y."/>
            <person name="Holland P.W."/>
            <person name="Paps J."/>
            <person name="Zhu Y."/>
            <person name="Wu F."/>
            <person name="Chen Y."/>
            <person name="Wang J."/>
            <person name="Peng C."/>
            <person name="Meng J."/>
            <person name="Yang L."/>
            <person name="Liu J."/>
            <person name="Wen B."/>
            <person name="Zhang N."/>
            <person name="Huang Z."/>
            <person name="Zhu Q."/>
            <person name="Feng Y."/>
            <person name="Mount A."/>
            <person name="Hedgecock D."/>
            <person name="Xu Z."/>
            <person name="Liu Y."/>
            <person name="Domazet-Loso T."/>
            <person name="Du Y."/>
            <person name="Sun X."/>
            <person name="Zhang S."/>
            <person name="Liu B."/>
            <person name="Cheng P."/>
            <person name="Jiang X."/>
            <person name="Li J."/>
            <person name="Fan D."/>
            <person name="Wang W."/>
            <person name="Fu W."/>
            <person name="Wang T."/>
            <person name="Wang B."/>
            <person name="Zhang J."/>
            <person name="Peng Z."/>
            <person name="Li Y."/>
            <person name="Li N."/>
            <person name="Wang J."/>
            <person name="Chen M."/>
            <person name="He Y."/>
            <person name="Tan F."/>
            <person name="Song X."/>
            <person name="Zheng Q."/>
            <person name="Huang R."/>
            <person name="Yang H."/>
            <person name="Du X."/>
            <person name="Chen L."/>
            <person name="Yang M."/>
            <person name="Gaffney P.M."/>
            <person name="Wang S."/>
            <person name="Luo L."/>
            <person name="She Z."/>
            <person name="Ming Y."/>
            <person name="Huang W."/>
            <person name="Zhang S."/>
            <person name="Huang B."/>
            <person name="Zhang Y."/>
            <person name="Qu T."/>
            <person name="Ni P."/>
            <person name="Miao G."/>
            <person name="Wang J."/>
            <person name="Wang Q."/>
            <person name="Steinberg C.E."/>
            <person name="Wang H."/>
            <person name="Li N."/>
            <person name="Qian L."/>
            <person name="Zhang G."/>
            <person name="Li Y."/>
            <person name="Yang H."/>
            <person name="Liu X."/>
            <person name="Wang J."/>
            <person name="Yin Y."/>
            <person name="Wang J."/>
        </authorList>
    </citation>
    <scope>NUCLEOTIDE SEQUENCE [LARGE SCALE GENOMIC DNA]</scope>
    <source>
        <strain evidence="1">05x7-T-G4-1.051#20</strain>
    </source>
</reference>
<gene>
    <name evidence="1" type="ORF">CGI_10015377</name>
</gene>